<reference evidence="1" key="1">
    <citation type="submission" date="2021-02" db="EMBL/GenBank/DDBJ databases">
        <authorList>
            <consortium name="DOE Joint Genome Institute"/>
            <person name="Ahrendt S."/>
            <person name="Looney B.P."/>
            <person name="Miyauchi S."/>
            <person name="Morin E."/>
            <person name="Drula E."/>
            <person name="Courty P.E."/>
            <person name="Chicoki N."/>
            <person name="Fauchery L."/>
            <person name="Kohler A."/>
            <person name="Kuo A."/>
            <person name="Labutti K."/>
            <person name="Pangilinan J."/>
            <person name="Lipzen A."/>
            <person name="Riley R."/>
            <person name="Andreopoulos W."/>
            <person name="He G."/>
            <person name="Johnson J."/>
            <person name="Barry K.W."/>
            <person name="Grigoriev I.V."/>
            <person name="Nagy L."/>
            <person name="Hibbett D."/>
            <person name="Henrissat B."/>
            <person name="Matheny P.B."/>
            <person name="Labbe J."/>
            <person name="Martin F."/>
        </authorList>
    </citation>
    <scope>NUCLEOTIDE SEQUENCE</scope>
    <source>
        <strain evidence="1">EC-137</strain>
    </source>
</reference>
<sequence>MASNPQLLNPGSQQQPLPNMVAPSSAPGFSLPNMPPTQQQSSQQQQMPMIPLNGFLPSMLPNSLINPAVNLAASPAAGGLSALQLLSLLPFAQPPQLYPQHAQLPAHAKIELSAANDVAFATRLREAKRAGESYHFAVERLVMWKDYFIDRLENILALFDPREGLGTASRASKRPRSISSSPEPSARAAVQQKQAYPLRVNGVSGLRTRSPSTRKRPRRYDDGAGDESEPEYSASKSQESNKAAPTPRRRGVFIRNSGQEDIPIAISEVVGDKIQRYLDTDEHGSSGQMLTRGDLDAMAGWIAKQSYWHGYGSETQWKAFGRLYQQRSYISWRQAYTTRKGDITQRVVKLRALSTHEGNDEEEVQSPHGEQFTAHEYSEDGVEANDAFGDGA</sequence>
<dbReference type="EMBL" id="MU273564">
    <property type="protein sequence ID" value="KAI0031878.1"/>
    <property type="molecule type" value="Genomic_DNA"/>
</dbReference>
<reference evidence="1" key="2">
    <citation type="journal article" date="2022" name="New Phytol.">
        <title>Evolutionary transition to the ectomycorrhizal habit in the genomes of a hyperdiverse lineage of mushroom-forming fungi.</title>
        <authorList>
            <person name="Looney B."/>
            <person name="Miyauchi S."/>
            <person name="Morin E."/>
            <person name="Drula E."/>
            <person name="Courty P.E."/>
            <person name="Kohler A."/>
            <person name="Kuo A."/>
            <person name="LaButti K."/>
            <person name="Pangilinan J."/>
            <person name="Lipzen A."/>
            <person name="Riley R."/>
            <person name="Andreopoulos W."/>
            <person name="He G."/>
            <person name="Johnson J."/>
            <person name="Nolan M."/>
            <person name="Tritt A."/>
            <person name="Barry K.W."/>
            <person name="Grigoriev I.V."/>
            <person name="Nagy L.G."/>
            <person name="Hibbett D."/>
            <person name="Henrissat B."/>
            <person name="Matheny P.B."/>
            <person name="Labbe J."/>
            <person name="Martin F.M."/>
        </authorList>
    </citation>
    <scope>NUCLEOTIDE SEQUENCE</scope>
    <source>
        <strain evidence="1">EC-137</strain>
    </source>
</reference>
<gene>
    <name evidence="1" type="ORF">K488DRAFT_86380</name>
</gene>
<protein>
    <submittedName>
        <fullName evidence="1">Uncharacterized protein</fullName>
    </submittedName>
</protein>
<keyword evidence="2" id="KW-1185">Reference proteome</keyword>
<accession>A0ACB8QJX4</accession>
<proteinExistence type="predicted"/>
<evidence type="ECO:0000313" key="1">
    <source>
        <dbReference type="EMBL" id="KAI0031878.1"/>
    </source>
</evidence>
<evidence type="ECO:0000313" key="2">
    <source>
        <dbReference type="Proteomes" id="UP000814128"/>
    </source>
</evidence>
<organism evidence="1 2">
    <name type="scientific">Vararia minispora EC-137</name>
    <dbReference type="NCBI Taxonomy" id="1314806"/>
    <lineage>
        <taxon>Eukaryota</taxon>
        <taxon>Fungi</taxon>
        <taxon>Dikarya</taxon>
        <taxon>Basidiomycota</taxon>
        <taxon>Agaricomycotina</taxon>
        <taxon>Agaricomycetes</taxon>
        <taxon>Russulales</taxon>
        <taxon>Lachnocladiaceae</taxon>
        <taxon>Vararia</taxon>
    </lineage>
</organism>
<name>A0ACB8QJX4_9AGAM</name>
<comment type="caution">
    <text evidence="1">The sequence shown here is derived from an EMBL/GenBank/DDBJ whole genome shotgun (WGS) entry which is preliminary data.</text>
</comment>
<dbReference type="Proteomes" id="UP000814128">
    <property type="component" value="Unassembled WGS sequence"/>
</dbReference>